<sequence>MIYNFGALDSDDENPDDAPPVQSTNQPPEDAKRAEIKRLKGIRDQKRKELLRLSKGANDQDTEHQSQVKELQKQILKLSKEADEQRKHANQLETKLKQMPIRSAQQESAQTRPPTQTDAQNEYIRNLRIQTDSLKTEIQKAKRVILLEGGCKNRALQIKKLKAQIEDLPKITSTNSNSSLEYQPPKTASSSTSQAAQGIDGQTLRNQIADLSIERDKLKLKLRGLKSRVLVLEKGDLKANVKKNLSKSEQNDILIEKLRPKKIKMPTQKKFRGHIAQQSRLQVVILGLHAELHERNKDLNFNKVEPGEPGICKEIERLQKRLHLLESSLSCTI</sequence>
<comment type="caution">
    <text evidence="3">The sequence shown here is derived from an EMBL/GenBank/DDBJ whole genome shotgun (WGS) entry which is preliminary data.</text>
</comment>
<protein>
    <submittedName>
        <fullName evidence="3">Uncharacterized protein</fullName>
    </submittedName>
</protein>
<feature type="compositionally biased region" description="Polar residues" evidence="2">
    <location>
        <begin position="103"/>
        <end position="119"/>
    </location>
</feature>
<evidence type="ECO:0000313" key="4">
    <source>
        <dbReference type="Proteomes" id="UP001470230"/>
    </source>
</evidence>
<accession>A0ABR2IK24</accession>
<evidence type="ECO:0000256" key="2">
    <source>
        <dbReference type="SAM" id="MobiDB-lite"/>
    </source>
</evidence>
<evidence type="ECO:0000256" key="1">
    <source>
        <dbReference type="SAM" id="Coils"/>
    </source>
</evidence>
<feature type="compositionally biased region" description="Basic and acidic residues" evidence="2">
    <location>
        <begin position="29"/>
        <end position="52"/>
    </location>
</feature>
<dbReference type="EMBL" id="JAPFFF010000017">
    <property type="protein sequence ID" value="KAK8864055.1"/>
    <property type="molecule type" value="Genomic_DNA"/>
</dbReference>
<feature type="region of interest" description="Disordered" evidence="2">
    <location>
        <begin position="172"/>
        <end position="199"/>
    </location>
</feature>
<organism evidence="3 4">
    <name type="scientific">Tritrichomonas musculus</name>
    <dbReference type="NCBI Taxonomy" id="1915356"/>
    <lineage>
        <taxon>Eukaryota</taxon>
        <taxon>Metamonada</taxon>
        <taxon>Parabasalia</taxon>
        <taxon>Tritrichomonadida</taxon>
        <taxon>Tritrichomonadidae</taxon>
        <taxon>Tritrichomonas</taxon>
    </lineage>
</organism>
<keyword evidence="4" id="KW-1185">Reference proteome</keyword>
<reference evidence="3 4" key="1">
    <citation type="submission" date="2024-04" db="EMBL/GenBank/DDBJ databases">
        <title>Tritrichomonas musculus Genome.</title>
        <authorList>
            <person name="Alves-Ferreira E."/>
            <person name="Grigg M."/>
            <person name="Lorenzi H."/>
            <person name="Galac M."/>
        </authorList>
    </citation>
    <scope>NUCLEOTIDE SEQUENCE [LARGE SCALE GENOMIC DNA]</scope>
    <source>
        <strain evidence="3 4">EAF2021</strain>
    </source>
</reference>
<feature type="coiled-coil region" evidence="1">
    <location>
        <begin position="201"/>
        <end position="228"/>
    </location>
</feature>
<name>A0ABR2IK24_9EUKA</name>
<feature type="region of interest" description="Disordered" evidence="2">
    <location>
        <begin position="1"/>
        <end position="119"/>
    </location>
</feature>
<dbReference type="Proteomes" id="UP001470230">
    <property type="component" value="Unassembled WGS sequence"/>
</dbReference>
<feature type="compositionally biased region" description="Low complexity" evidence="2">
    <location>
        <begin position="187"/>
        <end position="197"/>
    </location>
</feature>
<feature type="compositionally biased region" description="Polar residues" evidence="2">
    <location>
        <begin position="172"/>
        <end position="181"/>
    </location>
</feature>
<evidence type="ECO:0000313" key="3">
    <source>
        <dbReference type="EMBL" id="KAK8864055.1"/>
    </source>
</evidence>
<feature type="compositionally biased region" description="Basic and acidic residues" evidence="2">
    <location>
        <begin position="61"/>
        <end position="87"/>
    </location>
</feature>
<gene>
    <name evidence="3" type="ORF">M9Y10_011749</name>
</gene>
<proteinExistence type="predicted"/>
<keyword evidence="1" id="KW-0175">Coiled coil</keyword>